<dbReference type="AlphaFoldDB" id="A0A1V0M1X2"/>
<dbReference type="EMBL" id="ABLGCN030000038">
    <property type="protein sequence ID" value="EMM7460958.1"/>
    <property type="molecule type" value="Genomic_DNA"/>
</dbReference>
<dbReference type="InterPro" id="IPR023288">
    <property type="entry name" value="Pa2218-like_dom_sf"/>
</dbReference>
<dbReference type="EMBL" id="DAESCB010000035">
    <property type="protein sequence ID" value="HBH7045047.1"/>
    <property type="molecule type" value="Genomic_DNA"/>
</dbReference>
<dbReference type="RefSeq" id="WP_007372374.1">
    <property type="nucleotide sequence ID" value="NZ_CP026058.1"/>
</dbReference>
<feature type="domain" description="Formylmethanofuran dehydrogenase subunit E" evidence="3">
    <location>
        <begin position="12"/>
        <end position="147"/>
    </location>
</feature>
<evidence type="ECO:0000256" key="1">
    <source>
        <dbReference type="ARBA" id="ARBA00022741"/>
    </source>
</evidence>
<dbReference type="SUPFAM" id="SSF143555">
    <property type="entry name" value="FwdE-like"/>
    <property type="match status" value="1"/>
</dbReference>
<protein>
    <submittedName>
        <fullName evidence="4 5">Formylmethanofuran dehydrogenase</fullName>
    </submittedName>
</protein>
<proteinExistence type="predicted"/>
<organism evidence="4">
    <name type="scientific">Citrobacter freundii</name>
    <dbReference type="NCBI Taxonomy" id="546"/>
    <lineage>
        <taxon>Bacteria</taxon>
        <taxon>Pseudomonadati</taxon>
        <taxon>Pseudomonadota</taxon>
        <taxon>Gammaproteobacteria</taxon>
        <taxon>Enterobacterales</taxon>
        <taxon>Enterobacteriaceae</taxon>
        <taxon>Citrobacter</taxon>
        <taxon>Citrobacter freundii complex</taxon>
    </lineage>
</organism>
<dbReference type="EMBL" id="ABBJDF010000056">
    <property type="protein sequence ID" value="EHT9942233.1"/>
    <property type="molecule type" value="Genomic_DNA"/>
</dbReference>
<evidence type="ECO:0000313" key="4">
    <source>
        <dbReference type="EMBL" id="ARD68800.1"/>
    </source>
</evidence>
<dbReference type="GO" id="GO:0005525">
    <property type="term" value="F:GTP binding"/>
    <property type="evidence" value="ECO:0007669"/>
    <property type="project" value="UniProtKB-KW"/>
</dbReference>
<dbReference type="EMBL" id="KY270851">
    <property type="protein sequence ID" value="ARD68800.1"/>
    <property type="molecule type" value="Genomic_DNA"/>
</dbReference>
<sequence>MTHDEFEAAMVFHGHKCPAMPLGYRAAQAAMRALGVERAEDKELHVIAETGKGHAAGCFLDGVMSATGCTYGKSNIEKRYYNKMAFTLIDVKTGRSVRVRLKDEFFGNMLNSPFVAQRKQGIAPQDIPAEVTDPLVNKVISMPEEMFLDIGLKKPFELPRGKSCFDTELCAKCGERVFVDKLIDTEAGRLCIPCQEKLAGHTVSSFC</sequence>
<dbReference type="Pfam" id="PF02663">
    <property type="entry name" value="FmdE"/>
    <property type="match status" value="1"/>
</dbReference>
<keyword evidence="1" id="KW-0547">Nucleotide-binding</keyword>
<evidence type="ECO:0000259" key="3">
    <source>
        <dbReference type="Pfam" id="PF02663"/>
    </source>
</evidence>
<reference evidence="7" key="3">
    <citation type="submission" date="2021-07" db="EMBL/GenBank/DDBJ databases">
        <authorList>
            <consortium name="NCBI Pathogen Detection Project"/>
        </authorList>
    </citation>
    <scope>NUCLEOTIDE SEQUENCE</scope>
    <source>
        <strain evidence="7">91871</strain>
    </source>
</reference>
<geneLocation type="plasmid" evidence="4">
    <name>p112298-catA</name>
</geneLocation>
<dbReference type="InterPro" id="IPR037103">
    <property type="entry name" value="Tubulin/FtsZ-like_C"/>
</dbReference>
<evidence type="ECO:0000313" key="5">
    <source>
        <dbReference type="EMBL" id="EHT9942233.1"/>
    </source>
</evidence>
<dbReference type="PANTHER" id="PTHR39418">
    <property type="entry name" value="DEHYDROGENASE-RELATED"/>
    <property type="match status" value="1"/>
</dbReference>
<evidence type="ECO:0000313" key="6">
    <source>
        <dbReference type="EMBL" id="EMM7460958.1"/>
    </source>
</evidence>
<keyword evidence="4" id="KW-0614">Plasmid</keyword>
<reference evidence="6" key="4">
    <citation type="submission" date="2024-02" db="EMBL/GenBank/DDBJ databases">
        <authorList>
            <consortium name="Clinical and Environmental Microbiology Branch: Whole genome sequencing antimicrobial resistance pathogens in the healthcare setting"/>
        </authorList>
    </citation>
    <scope>NUCLEOTIDE SEQUENCE</scope>
    <source>
        <strain evidence="5">2021DK-00049</strain>
        <strain evidence="6">Whole organism</strain>
    </source>
</reference>
<dbReference type="Gene3D" id="1.10.3320.10">
    <property type="entry name" value="pa2218 like domain"/>
    <property type="match status" value="1"/>
</dbReference>
<name>A0A1V0M1X2_CITFR</name>
<dbReference type="Proteomes" id="UP001169574">
    <property type="component" value="Unassembled WGS sequence"/>
</dbReference>
<evidence type="ECO:0000256" key="2">
    <source>
        <dbReference type="ARBA" id="ARBA00023134"/>
    </source>
</evidence>
<dbReference type="Proteomes" id="UP000885148">
    <property type="component" value="Unassembled WGS sequence"/>
</dbReference>
<keyword evidence="2" id="KW-0342">GTP-binding</keyword>
<evidence type="ECO:0000313" key="7">
    <source>
        <dbReference type="EMBL" id="HBH7045047.1"/>
    </source>
</evidence>
<dbReference type="PANTHER" id="PTHR39418:SF1">
    <property type="entry name" value="DEHYDROGENASE"/>
    <property type="match status" value="1"/>
</dbReference>
<reference evidence="4" key="1">
    <citation type="journal article" date="2017" name="Int. J. Antimicrob. Agents">
        <title>Sequencing and comparative genomics analysis of the IncHI2 plasmids pT5282-mphA and p112298-catA and the IncHI5 plasmid pYNKP001-dfrA.</title>
        <authorList>
            <person name="Liang Q."/>
            <person name="Yin Z."/>
            <person name="Zhao Y."/>
            <person name="Liang L."/>
            <person name="Feng J."/>
            <person name="Zhan Z."/>
            <person name="Wang H."/>
            <person name="Song Y."/>
            <person name="Tong Y."/>
            <person name="Wu W."/>
            <person name="Chen W."/>
            <person name="Wang J."/>
            <person name="Jiang L."/>
            <person name="Zhou D."/>
        </authorList>
    </citation>
    <scope>NUCLEOTIDE SEQUENCE</scope>
    <source>
        <strain evidence="4">112298</strain>
        <plasmid evidence="4">p112298-catA</plasmid>
    </source>
</reference>
<reference evidence="7" key="2">
    <citation type="journal article" date="2018" name="Genome Biol.">
        <title>SKESA: strategic k-mer extension for scrupulous assemblies.</title>
        <authorList>
            <person name="Souvorov A."/>
            <person name="Agarwala R."/>
            <person name="Lipman D.J."/>
        </authorList>
    </citation>
    <scope>NUCLEOTIDE SEQUENCE</scope>
    <source>
        <strain evidence="7">91871</strain>
    </source>
</reference>
<gene>
    <name evidence="4" type="primary">fwdE</name>
    <name evidence="7" type="ORF">KV121_005205</name>
    <name evidence="5" type="ORF">KY227_005416</name>
    <name evidence="6" type="ORF">P7U51_005569</name>
</gene>
<dbReference type="Gene3D" id="3.30.1330.20">
    <property type="entry name" value="Tubulin/FtsZ, C-terminal domain"/>
    <property type="match status" value="1"/>
</dbReference>
<accession>A0A1V0M1X2</accession>
<dbReference type="InterPro" id="IPR053194">
    <property type="entry name" value="tRNA_methyltr_O"/>
</dbReference>
<dbReference type="InterPro" id="IPR003814">
    <property type="entry name" value="FmdEsu_dom"/>
</dbReference>